<keyword evidence="4" id="KW-0677">Repeat</keyword>
<protein>
    <recommendedName>
        <fullName evidence="7">3-mercaptopyruvate sulfurtransferase</fullName>
        <ecNumber evidence="6">2.8.1.2</ecNumber>
    </recommendedName>
    <alternativeName>
        <fullName evidence="8">Rhodanese-like protein</fullName>
    </alternativeName>
</protein>
<evidence type="ECO:0000256" key="4">
    <source>
        <dbReference type="ARBA" id="ARBA00022737"/>
    </source>
</evidence>
<keyword evidence="2" id="KW-0963">Cytoplasm</keyword>
<dbReference type="InterPro" id="IPR001763">
    <property type="entry name" value="Rhodanese-like_dom"/>
</dbReference>
<dbReference type="PANTHER" id="PTHR11364">
    <property type="entry name" value="THIOSULFATE SULFERTANSFERASE"/>
    <property type="match status" value="1"/>
</dbReference>
<dbReference type="Gene3D" id="3.40.250.10">
    <property type="entry name" value="Rhodanese-like domain"/>
    <property type="match status" value="2"/>
</dbReference>
<dbReference type="CDD" id="cd01449">
    <property type="entry name" value="TST_Repeat_2"/>
    <property type="match status" value="1"/>
</dbReference>
<dbReference type="CDD" id="cd01448">
    <property type="entry name" value="TST_Repeat_1"/>
    <property type="match status" value="1"/>
</dbReference>
<dbReference type="NCBIfam" id="NF008557">
    <property type="entry name" value="PRK11493.1"/>
    <property type="match status" value="1"/>
</dbReference>
<organism evidence="10 11">
    <name type="scientific">Polymorphobacter multimanifer</name>
    <dbReference type="NCBI Taxonomy" id="1070431"/>
    <lineage>
        <taxon>Bacteria</taxon>
        <taxon>Pseudomonadati</taxon>
        <taxon>Pseudomonadota</taxon>
        <taxon>Alphaproteobacteria</taxon>
        <taxon>Sphingomonadales</taxon>
        <taxon>Sphingosinicellaceae</taxon>
        <taxon>Polymorphobacter</taxon>
    </lineage>
</organism>
<keyword evidence="3 10" id="KW-0808">Transferase</keyword>
<feature type="domain" description="Rhodanese" evidence="9">
    <location>
        <begin position="162"/>
        <end position="276"/>
    </location>
</feature>
<dbReference type="PROSITE" id="PS50206">
    <property type="entry name" value="RHODANESE_3"/>
    <property type="match status" value="2"/>
</dbReference>
<dbReference type="FunFam" id="3.40.250.10:FF:000015">
    <property type="entry name" value="Sulfurtransferase"/>
    <property type="match status" value="1"/>
</dbReference>
<dbReference type="PANTHER" id="PTHR11364:SF27">
    <property type="entry name" value="SULFURTRANSFERASE"/>
    <property type="match status" value="1"/>
</dbReference>
<accession>A0A841L071</accession>
<evidence type="ECO:0000256" key="2">
    <source>
        <dbReference type="ARBA" id="ARBA00022490"/>
    </source>
</evidence>
<dbReference type="GO" id="GO:0016784">
    <property type="term" value="F:3-mercaptopyruvate sulfurtransferase activity"/>
    <property type="evidence" value="ECO:0007669"/>
    <property type="project" value="UniProtKB-EC"/>
</dbReference>
<dbReference type="FunFam" id="3.40.250.10:FF:000001">
    <property type="entry name" value="Sulfurtransferase"/>
    <property type="match status" value="1"/>
</dbReference>
<comment type="catalytic activity">
    <reaction evidence="5">
        <text>2-oxo-3-sulfanylpropanoate + [thioredoxin]-dithiol = [thioredoxin]-disulfide + hydrogen sulfide + pyruvate + H(+)</text>
        <dbReference type="Rhea" id="RHEA:21740"/>
        <dbReference type="Rhea" id="RHEA-COMP:10698"/>
        <dbReference type="Rhea" id="RHEA-COMP:10700"/>
        <dbReference type="ChEBI" id="CHEBI:15361"/>
        <dbReference type="ChEBI" id="CHEBI:15378"/>
        <dbReference type="ChEBI" id="CHEBI:29919"/>
        <dbReference type="ChEBI" id="CHEBI:29950"/>
        <dbReference type="ChEBI" id="CHEBI:50058"/>
        <dbReference type="ChEBI" id="CHEBI:57678"/>
        <dbReference type="EC" id="2.8.1.2"/>
    </reaction>
    <physiologicalReaction direction="left-to-right" evidence="5">
        <dbReference type="Rhea" id="RHEA:21741"/>
    </physiologicalReaction>
</comment>
<evidence type="ECO:0000256" key="1">
    <source>
        <dbReference type="ARBA" id="ARBA00004496"/>
    </source>
</evidence>
<dbReference type="InterPro" id="IPR045078">
    <property type="entry name" value="TST/MPST-like"/>
</dbReference>
<evidence type="ECO:0000256" key="7">
    <source>
        <dbReference type="ARBA" id="ARBA00070833"/>
    </source>
</evidence>
<gene>
    <name evidence="10" type="ORF">FHS79_000085</name>
</gene>
<dbReference type="GO" id="GO:0004792">
    <property type="term" value="F:thiosulfate-cyanide sulfurtransferase activity"/>
    <property type="evidence" value="ECO:0007669"/>
    <property type="project" value="InterPro"/>
</dbReference>
<evidence type="ECO:0000313" key="10">
    <source>
        <dbReference type="EMBL" id="MBB6225934.1"/>
    </source>
</evidence>
<feature type="domain" description="Rhodanese" evidence="9">
    <location>
        <begin position="15"/>
        <end position="132"/>
    </location>
</feature>
<dbReference type="GO" id="GO:0005737">
    <property type="term" value="C:cytoplasm"/>
    <property type="evidence" value="ECO:0007669"/>
    <property type="project" value="UniProtKB-SubCell"/>
</dbReference>
<evidence type="ECO:0000313" key="11">
    <source>
        <dbReference type="Proteomes" id="UP000538147"/>
    </source>
</evidence>
<evidence type="ECO:0000256" key="6">
    <source>
        <dbReference type="ARBA" id="ARBA00066832"/>
    </source>
</evidence>
<name>A0A841L071_9SPHN</name>
<dbReference type="AlphaFoldDB" id="A0A841L071"/>
<evidence type="ECO:0000256" key="8">
    <source>
        <dbReference type="ARBA" id="ARBA00078354"/>
    </source>
</evidence>
<keyword evidence="10" id="KW-0670">Pyruvate</keyword>
<keyword evidence="11" id="KW-1185">Reference proteome</keyword>
<evidence type="ECO:0000259" key="9">
    <source>
        <dbReference type="PROSITE" id="PS50206"/>
    </source>
</evidence>
<dbReference type="Proteomes" id="UP000538147">
    <property type="component" value="Unassembled WGS sequence"/>
</dbReference>
<evidence type="ECO:0000256" key="5">
    <source>
        <dbReference type="ARBA" id="ARBA00051793"/>
    </source>
</evidence>
<dbReference type="InterPro" id="IPR036873">
    <property type="entry name" value="Rhodanese-like_dom_sf"/>
</dbReference>
<dbReference type="EMBL" id="JACIIV010000001">
    <property type="protein sequence ID" value="MBB6225934.1"/>
    <property type="molecule type" value="Genomic_DNA"/>
</dbReference>
<comment type="subcellular location">
    <subcellularLocation>
        <location evidence="1">Cytoplasm</location>
    </subcellularLocation>
</comment>
<comment type="caution">
    <text evidence="10">The sequence shown here is derived from an EMBL/GenBank/DDBJ whole genome shotgun (WGS) entry which is preliminary data.</text>
</comment>
<proteinExistence type="predicted"/>
<sequence length="283" mass="30508">MNLLVSTDWLAAELGKTDLRIIDASMFLAPHGRNARAEFEAAHIPGAVFFDIDEVSDTSSPLPHMLPTAEKFASRMQALGLGDGSRIIVYDNSPLRSAARVWWMLSLFGAHEVAILDGGFQKWQAEGRATESGKPVVRHRHFTVWADKSLVRDMKAMIDNLRTKGEQVVDARSEGRFLGTEPEPRADLRSGHIPGSKSLPFDRLFTPEGTYKSLPEIKAAFDEAGIDLEKPIVGTCGSGVTSATLAFAAAMLGHPAMAIYDGSWSEWGASPNTPVVTGSASGG</sequence>
<dbReference type="InterPro" id="IPR001307">
    <property type="entry name" value="Thiosulphate_STrfase_CS"/>
</dbReference>
<dbReference type="Pfam" id="PF00581">
    <property type="entry name" value="Rhodanese"/>
    <property type="match status" value="2"/>
</dbReference>
<dbReference type="PROSITE" id="PS00380">
    <property type="entry name" value="RHODANESE_1"/>
    <property type="match status" value="1"/>
</dbReference>
<dbReference type="SMART" id="SM00450">
    <property type="entry name" value="RHOD"/>
    <property type="match status" value="2"/>
</dbReference>
<dbReference type="EC" id="2.8.1.2" evidence="6"/>
<evidence type="ECO:0000256" key="3">
    <source>
        <dbReference type="ARBA" id="ARBA00022679"/>
    </source>
</evidence>
<reference evidence="10 11" key="1">
    <citation type="submission" date="2020-08" db="EMBL/GenBank/DDBJ databases">
        <title>Genomic Encyclopedia of Type Strains, Phase IV (KMG-IV): sequencing the most valuable type-strain genomes for metagenomic binning, comparative biology and taxonomic classification.</title>
        <authorList>
            <person name="Goeker M."/>
        </authorList>
    </citation>
    <scope>NUCLEOTIDE SEQUENCE [LARGE SCALE GENOMIC DNA]</scope>
    <source>
        <strain evidence="10 11">DSM 102189</strain>
    </source>
</reference>
<dbReference type="RefSeq" id="WP_184193659.1">
    <property type="nucleotide sequence ID" value="NZ_BMOX01000013.1"/>
</dbReference>
<dbReference type="SUPFAM" id="SSF52821">
    <property type="entry name" value="Rhodanese/Cell cycle control phosphatase"/>
    <property type="match status" value="2"/>
</dbReference>